<reference evidence="2" key="1">
    <citation type="submission" date="2019-08" db="EMBL/GenBank/DDBJ databases">
        <authorList>
            <person name="Kucharzyk K."/>
            <person name="Murdoch R.W."/>
            <person name="Higgins S."/>
            <person name="Loffler F."/>
        </authorList>
    </citation>
    <scope>NUCLEOTIDE SEQUENCE</scope>
</reference>
<dbReference type="SUPFAM" id="SSF53795">
    <property type="entry name" value="PEP carboxykinase-like"/>
    <property type="match status" value="1"/>
</dbReference>
<gene>
    <name evidence="2" type="primary">hprK_17</name>
    <name evidence="2" type="ORF">SDC9_204475</name>
</gene>
<evidence type="ECO:0000313" key="2">
    <source>
        <dbReference type="EMBL" id="MPN56783.1"/>
    </source>
</evidence>
<keyword evidence="2" id="KW-0808">Transferase</keyword>
<dbReference type="Gene3D" id="3.40.50.300">
    <property type="entry name" value="P-loop containing nucleotide triphosphate hydrolases"/>
    <property type="match status" value="1"/>
</dbReference>
<dbReference type="GO" id="GO:0005524">
    <property type="term" value="F:ATP binding"/>
    <property type="evidence" value="ECO:0007669"/>
    <property type="project" value="InterPro"/>
</dbReference>
<dbReference type="InterPro" id="IPR011104">
    <property type="entry name" value="Hpr_kin/Pase_C"/>
</dbReference>
<dbReference type="PANTHER" id="PTHR30305">
    <property type="entry name" value="PROTEIN YJDM-RELATED"/>
    <property type="match status" value="1"/>
</dbReference>
<feature type="domain" description="HPr kinase/phosphorylase C-terminal" evidence="1">
    <location>
        <begin position="2"/>
        <end position="81"/>
    </location>
</feature>
<name>A0A645JB83_9ZZZZ</name>
<organism evidence="2">
    <name type="scientific">bioreactor metagenome</name>
    <dbReference type="NCBI Taxonomy" id="1076179"/>
    <lineage>
        <taxon>unclassified sequences</taxon>
        <taxon>metagenomes</taxon>
        <taxon>ecological metagenomes</taxon>
    </lineage>
</organism>
<dbReference type="EC" id="2.7.11.-" evidence="2"/>
<evidence type="ECO:0000259" key="1">
    <source>
        <dbReference type="Pfam" id="PF07475"/>
    </source>
</evidence>
<accession>A0A645JB83</accession>
<protein>
    <submittedName>
        <fullName evidence="2">HPr kinase/phosphorylase</fullName>
        <ecNumber evidence="2">2.7.11.-</ecNumber>
    </submittedName>
</protein>
<dbReference type="EMBL" id="VSSQ01127519">
    <property type="protein sequence ID" value="MPN56783.1"/>
    <property type="molecule type" value="Genomic_DNA"/>
</dbReference>
<dbReference type="GO" id="GO:0006109">
    <property type="term" value="P:regulation of carbohydrate metabolic process"/>
    <property type="evidence" value="ECO:0007669"/>
    <property type="project" value="InterPro"/>
</dbReference>
<dbReference type="AlphaFoldDB" id="A0A645JB83"/>
<dbReference type="InterPro" id="IPR027417">
    <property type="entry name" value="P-loop_NTPase"/>
</dbReference>
<dbReference type="Pfam" id="PF07475">
    <property type="entry name" value="Hpr_kinase_C"/>
    <property type="match status" value="1"/>
</dbReference>
<dbReference type="GO" id="GO:0000155">
    <property type="term" value="F:phosphorelay sensor kinase activity"/>
    <property type="evidence" value="ECO:0007669"/>
    <property type="project" value="InterPro"/>
</dbReference>
<keyword evidence="2" id="KW-0418">Kinase</keyword>
<sequence length="102" mass="11501">MGAVKVTEKIDMVVQLELWDDKKVYDRLGMDNETVDILGISVPVCTVPVKPGRNLSIIVEAAAMNNRQKRMGYNAARELLHNLGMTDDVIPNKDELDIWQSF</sequence>
<comment type="caution">
    <text evidence="2">The sequence shown here is derived from an EMBL/GenBank/DDBJ whole genome shotgun (WGS) entry which is preliminary data.</text>
</comment>
<dbReference type="PANTHER" id="PTHR30305:SF1">
    <property type="entry name" value="HPR KINASE_PHOSPHORYLASE"/>
    <property type="match status" value="1"/>
</dbReference>
<proteinExistence type="predicted"/>